<keyword evidence="8 12" id="KW-1133">Transmembrane helix</keyword>
<evidence type="ECO:0000256" key="8">
    <source>
        <dbReference type="ARBA" id="ARBA00022989"/>
    </source>
</evidence>
<feature type="region of interest" description="Disordered" evidence="11">
    <location>
        <begin position="16"/>
        <end position="69"/>
    </location>
</feature>
<evidence type="ECO:0000256" key="12">
    <source>
        <dbReference type="SAM" id="Phobius"/>
    </source>
</evidence>
<keyword evidence="15" id="KW-1185">Reference proteome</keyword>
<dbReference type="PROSITE" id="PS50089">
    <property type="entry name" value="ZF_RING_2"/>
    <property type="match status" value="1"/>
</dbReference>
<dbReference type="SMART" id="SM00744">
    <property type="entry name" value="RINGv"/>
    <property type="match status" value="1"/>
</dbReference>
<evidence type="ECO:0000256" key="2">
    <source>
        <dbReference type="ARBA" id="ARBA00022679"/>
    </source>
</evidence>
<dbReference type="AlphaFoldDB" id="A0A9R0EJX9"/>
<feature type="domain" description="RING-type" evidence="13">
    <location>
        <begin position="131"/>
        <end position="177"/>
    </location>
</feature>
<evidence type="ECO:0000256" key="3">
    <source>
        <dbReference type="ARBA" id="ARBA00022692"/>
    </source>
</evidence>
<reference evidence="16" key="1">
    <citation type="submission" date="2025-08" db="UniProtKB">
        <authorList>
            <consortium name="RefSeq"/>
        </authorList>
    </citation>
    <scope>IDENTIFICATION</scope>
    <source>
        <tissue evidence="16">Whole larval tissue</tissue>
    </source>
</reference>
<proteinExistence type="predicted"/>
<evidence type="ECO:0000313" key="16">
    <source>
        <dbReference type="RefSeq" id="XP_035440071.1"/>
    </source>
</evidence>
<evidence type="ECO:0000256" key="6">
    <source>
        <dbReference type="ARBA" id="ARBA00022786"/>
    </source>
</evidence>
<keyword evidence="4" id="KW-0479">Metal-binding</keyword>
<dbReference type="PANTHER" id="PTHR46065">
    <property type="entry name" value="E3 UBIQUITIN-PROTEIN LIGASE MARCH 2/3 FAMILY MEMBER"/>
    <property type="match status" value="1"/>
</dbReference>
<evidence type="ECO:0000256" key="7">
    <source>
        <dbReference type="ARBA" id="ARBA00022833"/>
    </source>
</evidence>
<dbReference type="InterPro" id="IPR013083">
    <property type="entry name" value="Znf_RING/FYVE/PHD"/>
</dbReference>
<keyword evidence="5 10" id="KW-0863">Zinc-finger</keyword>
<evidence type="ECO:0000256" key="1">
    <source>
        <dbReference type="ARBA" id="ARBA00004141"/>
    </source>
</evidence>
<dbReference type="GO" id="GO:0004842">
    <property type="term" value="F:ubiquitin-protein transferase activity"/>
    <property type="evidence" value="ECO:0007669"/>
    <property type="project" value="TreeGrafter"/>
</dbReference>
<evidence type="ECO:0000259" key="14">
    <source>
        <dbReference type="PROSITE" id="PS51292"/>
    </source>
</evidence>
<keyword evidence="7" id="KW-0862">Zinc</keyword>
<evidence type="ECO:0000256" key="9">
    <source>
        <dbReference type="ARBA" id="ARBA00023136"/>
    </source>
</evidence>
<protein>
    <submittedName>
        <fullName evidence="16">E3 ubiquitin-protein ligase MARCHF2 isoform X3</fullName>
    </submittedName>
</protein>
<evidence type="ECO:0000259" key="13">
    <source>
        <dbReference type="PROSITE" id="PS50089"/>
    </source>
</evidence>
<dbReference type="Gene3D" id="3.30.40.10">
    <property type="entry name" value="Zinc/RING finger domain, C3HC4 (zinc finger)"/>
    <property type="match status" value="1"/>
</dbReference>
<accession>A0A9R0EJX9</accession>
<comment type="subcellular location">
    <subcellularLocation>
        <location evidence="1">Membrane</location>
        <topology evidence="1">Multi-pass membrane protein</topology>
    </subcellularLocation>
</comment>
<dbReference type="PROSITE" id="PS51292">
    <property type="entry name" value="ZF_RING_CH"/>
    <property type="match status" value="1"/>
</dbReference>
<feature type="region of interest" description="Disordered" evidence="11">
    <location>
        <begin position="301"/>
        <end position="324"/>
    </location>
</feature>
<dbReference type="Pfam" id="PF12906">
    <property type="entry name" value="RINGv"/>
    <property type="match status" value="1"/>
</dbReference>
<keyword evidence="6" id="KW-0833">Ubl conjugation pathway</keyword>
<evidence type="ECO:0000256" key="10">
    <source>
        <dbReference type="PROSITE-ProRule" id="PRU00175"/>
    </source>
</evidence>
<sequence length="343" mass="37165">MFWGYERSDSRVTMSMSTSSCSSLHTPTNTTSSQRDKELRSTAQQTDISCRYSPGISSPANPNDTEEQRQMRARIADSLTFSSPASSLVQPAGRSMSILSSVCALLLNKQGSQAAKEVSSFTGSLRSDNICRICFGGESAERLVRPCSCRGTIAAVHRSCLERWLLQAATSYCELCRHHYIVTRSHKWSWMRSMAEWAMSGRGRALAADVWRALALGTASVLGTARALHACDAVLQAGARRGGGAALAANLFSSLLIGVIGALNGLLTTWMLLKIQEHQLSWQAWRDSTLHVHVTLADEESTLTPHPSDATVVGDEDGNATADRSTNVADPFMVALPYNLPDP</sequence>
<dbReference type="PANTHER" id="PTHR46065:SF3">
    <property type="entry name" value="FI20425P1"/>
    <property type="match status" value="1"/>
</dbReference>
<evidence type="ECO:0000256" key="11">
    <source>
        <dbReference type="SAM" id="MobiDB-lite"/>
    </source>
</evidence>
<dbReference type="GO" id="GO:0008270">
    <property type="term" value="F:zinc ion binding"/>
    <property type="evidence" value="ECO:0007669"/>
    <property type="project" value="UniProtKB-KW"/>
</dbReference>
<dbReference type="RefSeq" id="XP_035440071.1">
    <property type="nucleotide sequence ID" value="XM_035584178.2"/>
</dbReference>
<feature type="compositionally biased region" description="Polar residues" evidence="11">
    <location>
        <begin position="24"/>
        <end position="33"/>
    </location>
</feature>
<dbReference type="InterPro" id="IPR011016">
    <property type="entry name" value="Znf_RING-CH"/>
</dbReference>
<feature type="transmembrane region" description="Helical" evidence="12">
    <location>
        <begin position="251"/>
        <end position="273"/>
    </location>
</feature>
<dbReference type="SUPFAM" id="SSF57850">
    <property type="entry name" value="RING/U-box"/>
    <property type="match status" value="1"/>
</dbReference>
<dbReference type="InterPro" id="IPR001841">
    <property type="entry name" value="Znf_RING"/>
</dbReference>
<dbReference type="GeneID" id="118269195"/>
<evidence type="ECO:0000256" key="4">
    <source>
        <dbReference type="ARBA" id="ARBA00022723"/>
    </source>
</evidence>
<evidence type="ECO:0000313" key="15">
    <source>
        <dbReference type="Proteomes" id="UP000829999"/>
    </source>
</evidence>
<dbReference type="GO" id="GO:0016567">
    <property type="term" value="P:protein ubiquitination"/>
    <property type="evidence" value="ECO:0007669"/>
    <property type="project" value="TreeGrafter"/>
</dbReference>
<keyword evidence="2" id="KW-0808">Transferase</keyword>
<dbReference type="Proteomes" id="UP000829999">
    <property type="component" value="Chromosome 2"/>
</dbReference>
<keyword evidence="9 12" id="KW-0472">Membrane</keyword>
<dbReference type="GO" id="GO:0016020">
    <property type="term" value="C:membrane"/>
    <property type="evidence" value="ECO:0007669"/>
    <property type="project" value="UniProtKB-SubCell"/>
</dbReference>
<keyword evidence="3 12" id="KW-0812">Transmembrane</keyword>
<gene>
    <name evidence="16" type="primary">LOC118269195</name>
</gene>
<organism evidence="15 16">
    <name type="scientific">Spodoptera frugiperda</name>
    <name type="common">Fall armyworm</name>
    <dbReference type="NCBI Taxonomy" id="7108"/>
    <lineage>
        <taxon>Eukaryota</taxon>
        <taxon>Metazoa</taxon>
        <taxon>Ecdysozoa</taxon>
        <taxon>Arthropoda</taxon>
        <taxon>Hexapoda</taxon>
        <taxon>Insecta</taxon>
        <taxon>Pterygota</taxon>
        <taxon>Neoptera</taxon>
        <taxon>Endopterygota</taxon>
        <taxon>Lepidoptera</taxon>
        <taxon>Glossata</taxon>
        <taxon>Ditrysia</taxon>
        <taxon>Noctuoidea</taxon>
        <taxon>Noctuidae</taxon>
        <taxon>Amphipyrinae</taxon>
        <taxon>Spodoptera</taxon>
    </lineage>
</organism>
<feature type="domain" description="RING-CH-type" evidence="14">
    <location>
        <begin position="123"/>
        <end position="183"/>
    </location>
</feature>
<name>A0A9R0EJX9_SPOFR</name>
<evidence type="ECO:0000256" key="5">
    <source>
        <dbReference type="ARBA" id="ARBA00022771"/>
    </source>
</evidence>